<dbReference type="GO" id="GO:0005524">
    <property type="term" value="F:ATP binding"/>
    <property type="evidence" value="ECO:0007669"/>
    <property type="project" value="InterPro"/>
</dbReference>
<evidence type="ECO:0000313" key="5">
    <source>
        <dbReference type="Proteomes" id="UP000268070"/>
    </source>
</evidence>
<gene>
    <name evidence="4" type="ORF">D3M96_17895</name>
</gene>
<sequence>MRVINLKIENFRGVKSADLTFDGHTLLVGGNNVGKSTICEALDLVLSPDRLSRFPPVQEFDFYNASYLEADGTTPVKIRIEVMLVDLSGEIERTCAAHTELWHIKEQRLLEAGEVDAAIPPDVIRCLRIETQAFYSPEEDEFEAETFFSYSPSLEDGELQRVKKTVKRLFGFLYLRTLRTGSRALSLERGSLLDLILRLQGVRTGLWEKSIKRLRELNPPIDSDAADLRPVLDSIEERLAQYISVGGAGKATQLFVSQLTREHLRKTMSFFLSITADQKPVPFQHVGTGTLNTLVLALLSFIAEVKKDNVIFAMEEPEIALPPHTQRRIAKYLLEETTQCFVTSHSPYIIERFDPSQIIILRRNGEATVESMTVASGTTLKGKMYKRHARRGLAEAMLGPGVIVAEGITEHSALTAVAEKMEQANPDLFALDLAGITIFPVEGDGSLPNFGAFFKALGLRTYAFYDYKPRKAEENQKFAEAFDFPNEIPFPNIEQLLVTQTPVDHQWTFLCALRESGDQGNIGVPAKRPDDKGVMDNMLKSLKSNKGNGYAARLMDLCEVHELPVSITDFLTRVYEDFPKPAPVAQPGDERVEEEDVEDLVGDL</sequence>
<dbReference type="InterPro" id="IPR027417">
    <property type="entry name" value="P-loop_NTPase"/>
</dbReference>
<dbReference type="SUPFAM" id="SSF52540">
    <property type="entry name" value="P-loop containing nucleoside triphosphate hydrolases"/>
    <property type="match status" value="1"/>
</dbReference>
<feature type="region of interest" description="Disordered" evidence="1">
    <location>
        <begin position="579"/>
        <end position="604"/>
    </location>
</feature>
<organism evidence="4 5">
    <name type="scientific">Alcaligenes aquatilis</name>
    <dbReference type="NCBI Taxonomy" id="323284"/>
    <lineage>
        <taxon>Bacteria</taxon>
        <taxon>Pseudomonadati</taxon>
        <taxon>Pseudomonadota</taxon>
        <taxon>Betaproteobacteria</taxon>
        <taxon>Burkholderiales</taxon>
        <taxon>Alcaligenaceae</taxon>
        <taxon>Alcaligenes</taxon>
    </lineage>
</organism>
<name>A0A3G2HYX5_9BURK</name>
<evidence type="ECO:0000313" key="4">
    <source>
        <dbReference type="EMBL" id="AYN22253.1"/>
    </source>
</evidence>
<accession>A0A3G2HYX5</accession>
<dbReference type="Pfam" id="PF13304">
    <property type="entry name" value="AAA_21"/>
    <property type="match status" value="1"/>
</dbReference>
<reference evidence="4 5" key="1">
    <citation type="submission" date="2018-09" db="EMBL/GenBank/DDBJ databases">
        <title>Complete genome sequence of the hydrocarbonoclastic bacterium Alcaligenes aquatilis QD168, isolated from a crude-oil polluted marine sediment of Central Chile.</title>
        <authorList>
            <person name="Duran R.E."/>
            <person name="Barra B."/>
            <person name="Salva-Serra F."/>
            <person name="Mendez V."/>
            <person name="Moore E.R.B."/>
            <person name="Seeger M."/>
        </authorList>
    </citation>
    <scope>NUCLEOTIDE SEQUENCE [LARGE SCALE GENOMIC DNA]</scope>
    <source>
        <strain evidence="4 5">QD168</strain>
    </source>
</reference>
<dbReference type="InterPro" id="IPR051396">
    <property type="entry name" value="Bact_Antivir_Def_Nuclease"/>
</dbReference>
<dbReference type="InterPro" id="IPR003959">
    <property type="entry name" value="ATPase_AAA_core"/>
</dbReference>
<dbReference type="GO" id="GO:0016887">
    <property type="term" value="F:ATP hydrolysis activity"/>
    <property type="evidence" value="ECO:0007669"/>
    <property type="project" value="InterPro"/>
</dbReference>
<evidence type="ECO:0000259" key="3">
    <source>
        <dbReference type="Pfam" id="PF20469"/>
    </source>
</evidence>
<dbReference type="OrthoDB" id="3322489at2"/>
<dbReference type="Proteomes" id="UP000268070">
    <property type="component" value="Chromosome"/>
</dbReference>
<proteinExistence type="predicted"/>
<feature type="compositionally biased region" description="Acidic residues" evidence="1">
    <location>
        <begin position="591"/>
        <end position="604"/>
    </location>
</feature>
<dbReference type="AlphaFoldDB" id="A0A3G2HYX5"/>
<dbReference type="RefSeq" id="WP_121739764.1">
    <property type="nucleotide sequence ID" value="NZ_CP032153.1"/>
</dbReference>
<dbReference type="KEGG" id="aaqu:D3M96_17895"/>
<evidence type="ECO:0000256" key="1">
    <source>
        <dbReference type="SAM" id="MobiDB-lite"/>
    </source>
</evidence>
<evidence type="ECO:0000259" key="2">
    <source>
        <dbReference type="Pfam" id="PF13304"/>
    </source>
</evidence>
<feature type="domain" description="OLD protein-like TOPRIM" evidence="3">
    <location>
        <begin position="401"/>
        <end position="466"/>
    </location>
</feature>
<dbReference type="PANTHER" id="PTHR43581:SF4">
    <property type="entry name" value="ATP_GTP PHOSPHATASE"/>
    <property type="match status" value="1"/>
</dbReference>
<dbReference type="Pfam" id="PF20469">
    <property type="entry name" value="OLD-like_TOPRIM"/>
    <property type="match status" value="1"/>
</dbReference>
<protein>
    <submittedName>
        <fullName evidence="4">DUF2813 domain-containing protein</fullName>
    </submittedName>
</protein>
<dbReference type="PANTHER" id="PTHR43581">
    <property type="entry name" value="ATP/GTP PHOSPHATASE"/>
    <property type="match status" value="1"/>
</dbReference>
<feature type="domain" description="ATPase AAA-type core" evidence="2">
    <location>
        <begin position="25"/>
        <end position="351"/>
    </location>
</feature>
<dbReference type="EMBL" id="CP032153">
    <property type="protein sequence ID" value="AYN22253.1"/>
    <property type="molecule type" value="Genomic_DNA"/>
</dbReference>
<dbReference type="Gene3D" id="3.40.50.300">
    <property type="entry name" value="P-loop containing nucleotide triphosphate hydrolases"/>
    <property type="match status" value="1"/>
</dbReference>
<dbReference type="InterPro" id="IPR034139">
    <property type="entry name" value="TOPRIM_OLD"/>
</dbReference>